<dbReference type="CDD" id="cd00082">
    <property type="entry name" value="HisKA"/>
    <property type="match status" value="1"/>
</dbReference>
<evidence type="ECO:0000256" key="1">
    <source>
        <dbReference type="ARBA" id="ARBA00000085"/>
    </source>
</evidence>
<keyword evidence="4" id="KW-0597">Phosphoprotein</keyword>
<keyword evidence="10" id="KW-0472">Membrane</keyword>
<dbReference type="PRINTS" id="PR00344">
    <property type="entry name" value="BCTRLSENSOR"/>
</dbReference>
<dbReference type="PANTHER" id="PTHR43711:SF1">
    <property type="entry name" value="HISTIDINE KINASE 1"/>
    <property type="match status" value="1"/>
</dbReference>
<evidence type="ECO:0000256" key="3">
    <source>
        <dbReference type="ARBA" id="ARBA00012438"/>
    </source>
</evidence>
<dbReference type="Gene3D" id="3.30.450.40">
    <property type="match status" value="1"/>
</dbReference>
<dbReference type="InterPro" id="IPR003018">
    <property type="entry name" value="GAF"/>
</dbReference>
<dbReference type="SMART" id="SM00387">
    <property type="entry name" value="HATPase_c"/>
    <property type="match status" value="1"/>
</dbReference>
<dbReference type="GO" id="GO:0000155">
    <property type="term" value="F:phosphorelay sensor kinase activity"/>
    <property type="evidence" value="ECO:0007669"/>
    <property type="project" value="InterPro"/>
</dbReference>
<keyword evidence="6" id="KW-0418">Kinase</keyword>
<dbReference type="InterPro" id="IPR004358">
    <property type="entry name" value="Sig_transdc_His_kin-like_C"/>
</dbReference>
<dbReference type="SMART" id="SM00388">
    <property type="entry name" value="HisKA"/>
    <property type="match status" value="1"/>
</dbReference>
<dbReference type="Gene3D" id="1.10.287.130">
    <property type="match status" value="1"/>
</dbReference>
<keyword evidence="10" id="KW-1133">Transmembrane helix</keyword>
<dbReference type="AlphaFoldDB" id="A0A455SNK2"/>
<dbReference type="InterPro" id="IPR036890">
    <property type="entry name" value="HATPase_C_sf"/>
</dbReference>
<dbReference type="InterPro" id="IPR003661">
    <property type="entry name" value="HisK_dim/P_dom"/>
</dbReference>
<dbReference type="InterPro" id="IPR029016">
    <property type="entry name" value="GAF-like_dom_sf"/>
</dbReference>
<keyword evidence="10" id="KW-0812">Transmembrane</keyword>
<name>A0A455SNK2_9CHLR</name>
<evidence type="ECO:0000256" key="10">
    <source>
        <dbReference type="SAM" id="Phobius"/>
    </source>
</evidence>
<proteinExistence type="inferred from homology"/>
<dbReference type="Pfam" id="PF02518">
    <property type="entry name" value="HATPase_c"/>
    <property type="match status" value="1"/>
</dbReference>
<evidence type="ECO:0000256" key="6">
    <source>
        <dbReference type="ARBA" id="ARBA00022777"/>
    </source>
</evidence>
<evidence type="ECO:0000259" key="11">
    <source>
        <dbReference type="PROSITE" id="PS50109"/>
    </source>
</evidence>
<dbReference type="InterPro" id="IPR050736">
    <property type="entry name" value="Sensor_HK_Regulatory"/>
</dbReference>
<keyword evidence="7" id="KW-0902">Two-component regulatory system</keyword>
<comment type="similarity">
    <text evidence="2">In the N-terminal section; belongs to the phytochrome family.</text>
</comment>
<evidence type="ECO:0000256" key="9">
    <source>
        <dbReference type="SAM" id="Coils"/>
    </source>
</evidence>
<dbReference type="EMBL" id="AP019376">
    <property type="protein sequence ID" value="BBH88751.1"/>
    <property type="molecule type" value="Genomic_DNA"/>
</dbReference>
<dbReference type="Gene3D" id="3.30.565.10">
    <property type="entry name" value="Histidine kinase-like ATPase, C-terminal domain"/>
    <property type="match status" value="1"/>
</dbReference>
<feature type="transmembrane region" description="Helical" evidence="10">
    <location>
        <begin position="12"/>
        <end position="34"/>
    </location>
</feature>
<evidence type="ECO:0000256" key="4">
    <source>
        <dbReference type="ARBA" id="ARBA00022553"/>
    </source>
</evidence>
<gene>
    <name evidence="12" type="ORF">KTC_35020</name>
</gene>
<evidence type="ECO:0000256" key="2">
    <source>
        <dbReference type="ARBA" id="ARBA00006402"/>
    </source>
</evidence>
<dbReference type="InterPro" id="IPR005467">
    <property type="entry name" value="His_kinase_dom"/>
</dbReference>
<evidence type="ECO:0000256" key="7">
    <source>
        <dbReference type="ARBA" id="ARBA00023012"/>
    </source>
</evidence>
<evidence type="ECO:0000256" key="5">
    <source>
        <dbReference type="ARBA" id="ARBA00022679"/>
    </source>
</evidence>
<dbReference type="PANTHER" id="PTHR43711">
    <property type="entry name" value="TWO-COMPONENT HISTIDINE KINASE"/>
    <property type="match status" value="1"/>
</dbReference>
<dbReference type="Pfam" id="PF00512">
    <property type="entry name" value="HisKA"/>
    <property type="match status" value="1"/>
</dbReference>
<feature type="domain" description="Histidine kinase" evidence="11">
    <location>
        <begin position="604"/>
        <end position="825"/>
    </location>
</feature>
<dbReference type="FunFam" id="3.30.565.10:FF:000010">
    <property type="entry name" value="Sensor histidine kinase RcsC"/>
    <property type="match status" value="1"/>
</dbReference>
<dbReference type="SUPFAM" id="SSF55874">
    <property type="entry name" value="ATPase domain of HSP90 chaperone/DNA topoisomerase II/histidine kinase"/>
    <property type="match status" value="1"/>
</dbReference>
<dbReference type="SUPFAM" id="SSF55781">
    <property type="entry name" value="GAF domain-like"/>
    <property type="match status" value="1"/>
</dbReference>
<feature type="transmembrane region" description="Helical" evidence="10">
    <location>
        <begin position="270"/>
        <end position="289"/>
    </location>
</feature>
<dbReference type="EC" id="2.7.13.3" evidence="3"/>
<sequence length="830" mass="91026">MRFIARSLGGKLITIATLILLSCLLLFSIVTWLLTEVYTEQSARNGVQGHLTLLTRAYQGQIATLLQELDKLAKNPQLPPLLNGRNTQNQLQELLSSHMSRLRLSTISILTRDQQQKTQLGEAALQQNLPPLDPALTGEPIIAVQKATESDSEQNWVLTIVQPIGSGKGQSLLIATQRIDNYFVAGLTQRAGTNAALCIEGEVRGIAGVTEQQIGVNEATCQAKQFQILEGRQRFLTLSDQIQLPGLISPDIVLVAIDSYPGVDYSSPQILLIFGGSGLCIFALGLLAYMSTTRMLLIQPLRQLQANLSTSLTPAQEPETSELDDDLNMLEQRIAVLNESREKENQAMTEQMRNLLTLSDGLISTLNLEHLLGEIVTRLGTIMKVKHVSLHLYGREMLQPWAVAQWELPKSKQVTTSGLSYTPPVPSHEEEKGKVSVYADPGGDITLAATTKMAALPNLRQSPAPQSSTSVGIADASSRIPRSALRELDMKLAQMVIQKKKIAYAEDIDQIYEEKQEVWARLALEAGYHSVVAVPLLLQEQAIGAFILYADQPNQISGRDTFLLSTAAIQASMAIQNAILFAEVKEKNAELERANQLKSQFLANVTHELRTPLHSIISYGALILEGFVDGELTTEQEEHIQFIVKRAEDLSHLVDDMLDLSKIEADRIEVNPEALNLERCLQDVVNQLKPMANNKNLALTLEGAHDLPPVLADEHRLRQVAINLISNALKFTETGGVTIRCHCMSNNERVRVLVSDTGIGISPAALHYIFEAFRQADGSTTRKFGGTGLGLTIAKKLIELQGGEMTVESIPGQGSTFSFTLPIAPLHQGM</sequence>
<keyword evidence="9" id="KW-0175">Coiled coil</keyword>
<organism evidence="12">
    <name type="scientific">Thermosporothrix sp. COM3</name>
    <dbReference type="NCBI Taxonomy" id="2490863"/>
    <lineage>
        <taxon>Bacteria</taxon>
        <taxon>Bacillati</taxon>
        <taxon>Chloroflexota</taxon>
        <taxon>Ktedonobacteria</taxon>
        <taxon>Ktedonobacterales</taxon>
        <taxon>Thermosporotrichaceae</taxon>
        <taxon>Thermosporothrix</taxon>
    </lineage>
</organism>
<dbReference type="SMART" id="SM00065">
    <property type="entry name" value="GAF"/>
    <property type="match status" value="1"/>
</dbReference>
<dbReference type="SUPFAM" id="SSF47384">
    <property type="entry name" value="Homodimeric domain of signal transducing histidine kinase"/>
    <property type="match status" value="1"/>
</dbReference>
<reference evidence="12" key="1">
    <citation type="submission" date="2018-12" db="EMBL/GenBank/DDBJ databases">
        <title>Novel natural products biosynthetic potential of the class Ktedonobacteria.</title>
        <authorList>
            <person name="Zheng Y."/>
            <person name="Saitou A."/>
            <person name="Wang C.M."/>
            <person name="Toyoda A."/>
            <person name="Minakuchi Y."/>
            <person name="Sekiguchi Y."/>
            <person name="Ueda K."/>
            <person name="Takano H."/>
            <person name="Sakai Y."/>
            <person name="Yokota A."/>
            <person name="Yabe S."/>
        </authorList>
    </citation>
    <scope>NUCLEOTIDE SEQUENCE</scope>
    <source>
        <strain evidence="12">COM3</strain>
    </source>
</reference>
<dbReference type="CDD" id="cd16922">
    <property type="entry name" value="HATPase_EvgS-ArcB-TorS-like"/>
    <property type="match status" value="1"/>
</dbReference>
<dbReference type="PROSITE" id="PS51257">
    <property type="entry name" value="PROKAR_LIPOPROTEIN"/>
    <property type="match status" value="1"/>
</dbReference>
<dbReference type="InterPro" id="IPR003594">
    <property type="entry name" value="HATPase_dom"/>
</dbReference>
<keyword evidence="5" id="KW-0808">Transferase</keyword>
<feature type="coiled-coil region" evidence="9">
    <location>
        <begin position="320"/>
        <end position="347"/>
    </location>
</feature>
<dbReference type="InterPro" id="IPR036097">
    <property type="entry name" value="HisK_dim/P_sf"/>
</dbReference>
<dbReference type="PROSITE" id="PS50109">
    <property type="entry name" value="HIS_KIN"/>
    <property type="match status" value="1"/>
</dbReference>
<dbReference type="Pfam" id="PF13185">
    <property type="entry name" value="GAF_2"/>
    <property type="match status" value="1"/>
</dbReference>
<protein>
    <recommendedName>
        <fullName evidence="8">Circadian input-output histidine kinase CikA</fullName>
        <ecNumber evidence="3">2.7.13.3</ecNumber>
    </recommendedName>
</protein>
<comment type="catalytic activity">
    <reaction evidence="1">
        <text>ATP + protein L-histidine = ADP + protein N-phospho-L-histidine.</text>
        <dbReference type="EC" id="2.7.13.3"/>
    </reaction>
</comment>
<evidence type="ECO:0000313" key="12">
    <source>
        <dbReference type="EMBL" id="BBH88751.1"/>
    </source>
</evidence>
<evidence type="ECO:0000256" key="8">
    <source>
        <dbReference type="ARBA" id="ARBA00074306"/>
    </source>
</evidence>
<feature type="coiled-coil region" evidence="9">
    <location>
        <begin position="577"/>
        <end position="604"/>
    </location>
</feature>
<accession>A0A455SNK2</accession>